<organism evidence="4 5">
    <name type="scientific">Brevibacterium samyangense</name>
    <dbReference type="NCBI Taxonomy" id="366888"/>
    <lineage>
        <taxon>Bacteria</taxon>
        <taxon>Bacillati</taxon>
        <taxon>Actinomycetota</taxon>
        <taxon>Actinomycetes</taxon>
        <taxon>Micrococcales</taxon>
        <taxon>Brevibacteriaceae</taxon>
        <taxon>Brevibacterium</taxon>
    </lineage>
</organism>
<feature type="domain" description="Solute-binding protein family 5" evidence="3">
    <location>
        <begin position="81"/>
        <end position="440"/>
    </location>
</feature>
<name>A0ABP5ELI1_9MICO</name>
<dbReference type="Gene3D" id="3.40.190.10">
    <property type="entry name" value="Periplasmic binding protein-like II"/>
    <property type="match status" value="1"/>
</dbReference>
<dbReference type="InterPro" id="IPR039424">
    <property type="entry name" value="SBP_5"/>
</dbReference>
<dbReference type="PROSITE" id="PS51257">
    <property type="entry name" value="PROKAR_LIPOPROTEIN"/>
    <property type="match status" value="1"/>
</dbReference>
<proteinExistence type="predicted"/>
<keyword evidence="5" id="KW-1185">Reference proteome</keyword>
<dbReference type="PANTHER" id="PTHR30290">
    <property type="entry name" value="PERIPLASMIC BINDING COMPONENT OF ABC TRANSPORTER"/>
    <property type="match status" value="1"/>
</dbReference>
<dbReference type="Proteomes" id="UP001500755">
    <property type="component" value="Unassembled WGS sequence"/>
</dbReference>
<evidence type="ECO:0000313" key="5">
    <source>
        <dbReference type="Proteomes" id="UP001500755"/>
    </source>
</evidence>
<evidence type="ECO:0000256" key="2">
    <source>
        <dbReference type="SAM" id="SignalP"/>
    </source>
</evidence>
<dbReference type="Gene3D" id="3.10.105.10">
    <property type="entry name" value="Dipeptide-binding Protein, Domain 3"/>
    <property type="match status" value="1"/>
</dbReference>
<protein>
    <submittedName>
        <fullName evidence="4">ABC transporter substrate-binding protein</fullName>
    </submittedName>
</protein>
<evidence type="ECO:0000313" key="4">
    <source>
        <dbReference type="EMBL" id="GAA2001295.1"/>
    </source>
</evidence>
<dbReference type="PANTHER" id="PTHR30290:SF38">
    <property type="entry name" value="D,D-DIPEPTIDE-BINDING PERIPLASMIC PROTEIN DDPA-RELATED"/>
    <property type="match status" value="1"/>
</dbReference>
<reference evidence="5" key="1">
    <citation type="journal article" date="2019" name="Int. J. Syst. Evol. Microbiol.">
        <title>The Global Catalogue of Microorganisms (GCM) 10K type strain sequencing project: providing services to taxonomists for standard genome sequencing and annotation.</title>
        <authorList>
            <consortium name="The Broad Institute Genomics Platform"/>
            <consortium name="The Broad Institute Genome Sequencing Center for Infectious Disease"/>
            <person name="Wu L."/>
            <person name="Ma J."/>
        </authorList>
    </citation>
    <scope>NUCLEOTIDE SEQUENCE [LARGE SCALE GENOMIC DNA]</scope>
    <source>
        <strain evidence="5">JCM 14546</strain>
    </source>
</reference>
<dbReference type="EMBL" id="BAAANO010000005">
    <property type="protein sequence ID" value="GAA2001295.1"/>
    <property type="molecule type" value="Genomic_DNA"/>
</dbReference>
<comment type="caution">
    <text evidence="4">The sequence shown here is derived from an EMBL/GenBank/DDBJ whole genome shotgun (WGS) entry which is preliminary data.</text>
</comment>
<evidence type="ECO:0000259" key="3">
    <source>
        <dbReference type="Pfam" id="PF00496"/>
    </source>
</evidence>
<dbReference type="RefSeq" id="WP_344307023.1">
    <property type="nucleotide sequence ID" value="NZ_BAAANO010000005.1"/>
</dbReference>
<dbReference type="Pfam" id="PF00496">
    <property type="entry name" value="SBP_bac_5"/>
    <property type="match status" value="1"/>
</dbReference>
<accession>A0ABP5ELI1</accession>
<gene>
    <name evidence="4" type="ORF">GCM10009755_07100</name>
</gene>
<sequence>MHKHSVTRGALALSSLTALGLLAACGSGASASAGADTSELTIAYSAQPGTLDPHISTAEATFDFMRGTYEGLVALDAEGVPQPQLAESIDVNDDYSEYVFHLREGVTFHDGSALDAQDVIDSMVRWTELAPAGGSFADVSWEAVDEQTVKMTSPVPFYAALTLMANHQNQFPGVTTSEAIAGANTEGLADIVGTGPYKFEEWVDAQYVSLTKNEDYVPYEVDTTGGSQPSEVVWDSVKLEIVTDASTRLSGLQTGEYDVATHILSDQIPQVESAGAQQITFGKGLSGMSMNLVEGVMADQNMRKAVQAALDMTSIMEGAYGTDEFFTIEPAIATELQTNWYTEAGAESYDLHDQAKVDEYLAAAGYNGEEVRMIVTRDYQDHYDTAVVVEQQLKAAGINAKMVVMDWPSVLETGANKPGDWEISFSSWSPQSMPTRYTFMGENASGALKGDPFYETVKAVHYTDSLEAAQAALEKAQTDYYDFVPHVMFGKKTGTVAFTSEIAPIEIQEGAGSMGLWYLATPAE</sequence>
<feature type="chain" id="PRO_5046648829" evidence="2">
    <location>
        <begin position="24"/>
        <end position="524"/>
    </location>
</feature>
<dbReference type="InterPro" id="IPR030678">
    <property type="entry name" value="Peptide/Ni-bd"/>
</dbReference>
<dbReference type="PIRSF" id="PIRSF002741">
    <property type="entry name" value="MppA"/>
    <property type="match status" value="1"/>
</dbReference>
<evidence type="ECO:0000256" key="1">
    <source>
        <dbReference type="ARBA" id="ARBA00022729"/>
    </source>
</evidence>
<keyword evidence="1 2" id="KW-0732">Signal</keyword>
<feature type="signal peptide" evidence="2">
    <location>
        <begin position="1"/>
        <end position="23"/>
    </location>
</feature>
<dbReference type="InterPro" id="IPR000914">
    <property type="entry name" value="SBP_5_dom"/>
</dbReference>
<dbReference type="SUPFAM" id="SSF53850">
    <property type="entry name" value="Periplasmic binding protein-like II"/>
    <property type="match status" value="1"/>
</dbReference>